<protein>
    <submittedName>
        <fullName evidence="2">Uncharacterized protein</fullName>
    </submittedName>
</protein>
<dbReference type="EMBL" id="JAAEDI010000018">
    <property type="protein sequence ID" value="MBR0651367.1"/>
    <property type="molecule type" value="Genomic_DNA"/>
</dbReference>
<dbReference type="InterPro" id="IPR001005">
    <property type="entry name" value="SANT/Myb"/>
</dbReference>
<name>A0ABS5EK22_9PROT</name>
<gene>
    <name evidence="2" type="ORF">GXW78_16965</name>
</gene>
<evidence type="ECO:0000256" key="1">
    <source>
        <dbReference type="SAM" id="MobiDB-lite"/>
    </source>
</evidence>
<sequence length="113" mass="12755">MSAASNTPRRWTDAERQQLLDLLREGVGGYQHVAYRLGRNVEDCQAEAAVLRQRGWTASGASKRRGTPPPSRECLTCRDPFAPEGRFYFLCQRCRRAASSGWRRDPDEQAKAA</sequence>
<organism evidence="2 3">
    <name type="scientific">Neoroseomonas terrae</name>
    <dbReference type="NCBI Taxonomy" id="424799"/>
    <lineage>
        <taxon>Bacteria</taxon>
        <taxon>Pseudomonadati</taxon>
        <taxon>Pseudomonadota</taxon>
        <taxon>Alphaproteobacteria</taxon>
        <taxon>Acetobacterales</taxon>
        <taxon>Acetobacteraceae</taxon>
        <taxon>Neoroseomonas</taxon>
    </lineage>
</organism>
<proteinExistence type="predicted"/>
<feature type="region of interest" description="Disordered" evidence="1">
    <location>
        <begin position="55"/>
        <end position="75"/>
    </location>
</feature>
<dbReference type="CDD" id="cd00167">
    <property type="entry name" value="SANT"/>
    <property type="match status" value="1"/>
</dbReference>
<evidence type="ECO:0000313" key="2">
    <source>
        <dbReference type="EMBL" id="MBR0651367.1"/>
    </source>
</evidence>
<dbReference type="RefSeq" id="WP_211870036.1">
    <property type="nucleotide sequence ID" value="NZ_JAAEDI010000018.1"/>
</dbReference>
<evidence type="ECO:0000313" key="3">
    <source>
        <dbReference type="Proteomes" id="UP000698752"/>
    </source>
</evidence>
<accession>A0ABS5EK22</accession>
<reference evidence="3" key="1">
    <citation type="journal article" date="2021" name="Syst. Appl. Microbiol.">
        <title>Roseomonas hellenica sp. nov., isolated from roots of wild-growing Alkanna tinctoria.</title>
        <authorList>
            <person name="Rat A."/>
            <person name="Naranjo H.D."/>
            <person name="Lebbe L."/>
            <person name="Cnockaert M."/>
            <person name="Krigas N."/>
            <person name="Grigoriadou K."/>
            <person name="Maloupa E."/>
            <person name="Willems A."/>
        </authorList>
    </citation>
    <scope>NUCLEOTIDE SEQUENCE [LARGE SCALE GENOMIC DNA]</scope>
    <source>
        <strain evidence="3">LMG 31159</strain>
    </source>
</reference>
<dbReference type="Proteomes" id="UP000698752">
    <property type="component" value="Unassembled WGS sequence"/>
</dbReference>
<comment type="caution">
    <text evidence="2">The sequence shown here is derived from an EMBL/GenBank/DDBJ whole genome shotgun (WGS) entry which is preliminary data.</text>
</comment>
<keyword evidence="3" id="KW-1185">Reference proteome</keyword>